<dbReference type="Proteomes" id="UP000008467">
    <property type="component" value="Chromosome"/>
</dbReference>
<keyword evidence="2" id="KW-0808">Transferase</keyword>
<dbReference type="KEGG" id="cle:Clole_1495"/>
<name>F2JJT9_CELLD</name>
<dbReference type="AlphaFoldDB" id="F2JJT9"/>
<dbReference type="GO" id="GO:0005737">
    <property type="term" value="C:cytoplasm"/>
    <property type="evidence" value="ECO:0007669"/>
    <property type="project" value="TreeGrafter"/>
</dbReference>
<keyword evidence="3" id="KW-1185">Reference proteome</keyword>
<dbReference type="InterPro" id="IPR051531">
    <property type="entry name" value="N-acetyltransferase"/>
</dbReference>
<dbReference type="GO" id="GO:0008999">
    <property type="term" value="F:protein-N-terminal-alanine acetyltransferase activity"/>
    <property type="evidence" value="ECO:0007669"/>
    <property type="project" value="TreeGrafter"/>
</dbReference>
<evidence type="ECO:0000259" key="1">
    <source>
        <dbReference type="PROSITE" id="PS51186"/>
    </source>
</evidence>
<evidence type="ECO:0000313" key="2">
    <source>
        <dbReference type="EMBL" id="ADZ83221.1"/>
    </source>
</evidence>
<reference evidence="2 3" key="1">
    <citation type="journal article" date="2011" name="J. Bacteriol.">
        <title>Complete genome sequence of the cellulose-degrading bacterium Cellulosilyticum lentocellum.</title>
        <authorList>
            <consortium name="US DOE Joint Genome Institute"/>
            <person name="Miller D.A."/>
            <person name="Suen G."/>
            <person name="Bruce D."/>
            <person name="Copeland A."/>
            <person name="Cheng J.F."/>
            <person name="Detter C."/>
            <person name="Goodwin L.A."/>
            <person name="Han C.S."/>
            <person name="Hauser L.J."/>
            <person name="Land M.L."/>
            <person name="Lapidus A."/>
            <person name="Lucas S."/>
            <person name="Meincke L."/>
            <person name="Pitluck S."/>
            <person name="Tapia R."/>
            <person name="Teshima H."/>
            <person name="Woyke T."/>
            <person name="Fox B.G."/>
            <person name="Angert E.R."/>
            <person name="Currie C.R."/>
        </authorList>
    </citation>
    <scope>NUCLEOTIDE SEQUENCE [LARGE SCALE GENOMIC DNA]</scope>
    <source>
        <strain evidence="3">ATCC 49066 / DSM 5427 / NCIMB 11756 / RHM5</strain>
    </source>
</reference>
<dbReference type="RefSeq" id="WP_013656519.1">
    <property type="nucleotide sequence ID" value="NC_015275.1"/>
</dbReference>
<feature type="domain" description="N-acetyltransferase" evidence="1">
    <location>
        <begin position="9"/>
        <end position="149"/>
    </location>
</feature>
<sequence length="163" mass="19071">MFILQQFSDEVVNRYLFDAEPISNLEEADEIIDFYLQPEPRAQHRWVIVLKNNDVKIGTCGFHCWSKKGNCVDIGYDLQEEYWGNGIMTEALKVIISFCINKMGVHRINAHISVDNARSIHLTQKLGFVFNRKTKMYSFRGKEYLHNIYTLDCLSKNECQLNK</sequence>
<dbReference type="PANTHER" id="PTHR43792:SF9">
    <property type="entry name" value="RIBOSOMAL-PROTEIN-ALANINE ACETYLTRANSFERASE"/>
    <property type="match status" value="1"/>
</dbReference>
<dbReference type="Gene3D" id="3.40.630.30">
    <property type="match status" value="1"/>
</dbReference>
<dbReference type="PANTHER" id="PTHR43792">
    <property type="entry name" value="GNAT FAMILY, PUTATIVE (AFU_ORTHOLOGUE AFUA_3G00765)-RELATED-RELATED"/>
    <property type="match status" value="1"/>
</dbReference>
<proteinExistence type="predicted"/>
<dbReference type="eggNOG" id="COG1670">
    <property type="taxonomic scope" value="Bacteria"/>
</dbReference>
<accession>F2JJT9</accession>
<gene>
    <name evidence="2" type="ordered locus">Clole_1495</name>
</gene>
<dbReference type="InterPro" id="IPR016181">
    <property type="entry name" value="Acyl_CoA_acyltransferase"/>
</dbReference>
<dbReference type="InterPro" id="IPR000182">
    <property type="entry name" value="GNAT_dom"/>
</dbReference>
<organism evidence="2 3">
    <name type="scientific">Cellulosilyticum lentocellum (strain ATCC 49066 / DSM 5427 / NCIMB 11756 / RHM5)</name>
    <name type="common">Clostridium lentocellum</name>
    <dbReference type="NCBI Taxonomy" id="642492"/>
    <lineage>
        <taxon>Bacteria</taxon>
        <taxon>Bacillati</taxon>
        <taxon>Bacillota</taxon>
        <taxon>Clostridia</taxon>
        <taxon>Lachnospirales</taxon>
        <taxon>Cellulosilyticaceae</taxon>
        <taxon>Cellulosilyticum</taxon>
    </lineage>
</organism>
<dbReference type="HOGENOM" id="CLU_013985_3_6_9"/>
<dbReference type="STRING" id="642492.Clole_1495"/>
<protein>
    <submittedName>
        <fullName evidence="2">GCN5-related N-acetyltransferase</fullName>
    </submittedName>
</protein>
<dbReference type="EMBL" id="CP002582">
    <property type="protein sequence ID" value="ADZ83221.1"/>
    <property type="molecule type" value="Genomic_DNA"/>
</dbReference>
<dbReference type="Pfam" id="PF13302">
    <property type="entry name" value="Acetyltransf_3"/>
    <property type="match status" value="1"/>
</dbReference>
<evidence type="ECO:0000313" key="3">
    <source>
        <dbReference type="Proteomes" id="UP000008467"/>
    </source>
</evidence>
<dbReference type="PROSITE" id="PS51186">
    <property type="entry name" value="GNAT"/>
    <property type="match status" value="1"/>
</dbReference>
<dbReference type="SUPFAM" id="SSF55729">
    <property type="entry name" value="Acyl-CoA N-acyltransferases (Nat)"/>
    <property type="match status" value="1"/>
</dbReference>